<gene>
    <name evidence="1" type="ORF">M422DRAFT_249483</name>
</gene>
<accession>A0A0C9W4Y9</accession>
<proteinExistence type="predicted"/>
<reference evidence="1 2" key="1">
    <citation type="submission" date="2014-06" db="EMBL/GenBank/DDBJ databases">
        <title>Evolutionary Origins and Diversification of the Mycorrhizal Mutualists.</title>
        <authorList>
            <consortium name="DOE Joint Genome Institute"/>
            <consortium name="Mycorrhizal Genomics Consortium"/>
            <person name="Kohler A."/>
            <person name="Kuo A."/>
            <person name="Nagy L.G."/>
            <person name="Floudas D."/>
            <person name="Copeland A."/>
            <person name="Barry K.W."/>
            <person name="Cichocki N."/>
            <person name="Veneault-Fourrey C."/>
            <person name="LaButti K."/>
            <person name="Lindquist E.A."/>
            <person name="Lipzen A."/>
            <person name="Lundell T."/>
            <person name="Morin E."/>
            <person name="Murat C."/>
            <person name="Riley R."/>
            <person name="Ohm R."/>
            <person name="Sun H."/>
            <person name="Tunlid A."/>
            <person name="Henrissat B."/>
            <person name="Grigoriev I.V."/>
            <person name="Hibbett D.S."/>
            <person name="Martin F."/>
        </authorList>
    </citation>
    <scope>NUCLEOTIDE SEQUENCE [LARGE SCALE GENOMIC DNA]</scope>
    <source>
        <strain evidence="1 2">SS14</strain>
    </source>
</reference>
<evidence type="ECO:0000313" key="2">
    <source>
        <dbReference type="Proteomes" id="UP000054279"/>
    </source>
</evidence>
<evidence type="ECO:0000313" key="1">
    <source>
        <dbReference type="EMBL" id="KIJ46758.1"/>
    </source>
</evidence>
<protein>
    <submittedName>
        <fullName evidence="1">Uncharacterized protein</fullName>
    </submittedName>
</protein>
<organism evidence="1 2">
    <name type="scientific">Sphaerobolus stellatus (strain SS14)</name>
    <dbReference type="NCBI Taxonomy" id="990650"/>
    <lineage>
        <taxon>Eukaryota</taxon>
        <taxon>Fungi</taxon>
        <taxon>Dikarya</taxon>
        <taxon>Basidiomycota</taxon>
        <taxon>Agaricomycotina</taxon>
        <taxon>Agaricomycetes</taxon>
        <taxon>Phallomycetidae</taxon>
        <taxon>Geastrales</taxon>
        <taxon>Sphaerobolaceae</taxon>
        <taxon>Sphaerobolus</taxon>
    </lineage>
</organism>
<name>A0A0C9W4Y9_SPHS4</name>
<sequence>MLRACKAVSQAWQLRKASNNRFRSIQQAKDPSDPSYCPGLESELGSHVDDNSETALVESAVNNIIGDGESVEEIVIEEIVVEEDVEEDETGVQDSLRKLYEVFLPHHTRFHLDEAEKLKEQKLGQQPLVYTKDSERTAHRKRKEEQERFNSVLDWNNEQLDRALHSKIEESDLSLLNDDCEEMETDIEVNIWTIEMEAALNGLQEDWFTVAEIASPLSKKKGKVFGVHDIINLHAPFNEILTCPRDTSNTDTSFSHPSLVCSF</sequence>
<dbReference type="HOGENOM" id="CLU_1210464_0_0_1"/>
<dbReference type="Proteomes" id="UP000054279">
    <property type="component" value="Unassembled WGS sequence"/>
</dbReference>
<keyword evidence="2" id="KW-1185">Reference proteome</keyword>
<dbReference type="AlphaFoldDB" id="A0A0C9W4Y9"/>
<dbReference type="EMBL" id="KN837105">
    <property type="protein sequence ID" value="KIJ46758.1"/>
    <property type="molecule type" value="Genomic_DNA"/>
</dbReference>